<sequence>MWLRLLLKELGYGQRLPTHCCCDNTAAISIIKDPGSYSSTKHIDIRHLRP</sequence>
<evidence type="ECO:0000313" key="2">
    <source>
        <dbReference type="Proteomes" id="UP000198211"/>
    </source>
</evidence>
<dbReference type="AlphaFoldDB" id="A0A225VRY1"/>
<name>A0A225VRY1_9STRA</name>
<comment type="caution">
    <text evidence="1">The sequence shown here is derived from an EMBL/GenBank/DDBJ whole genome shotgun (WGS) entry which is preliminary data.</text>
</comment>
<accession>A0A225VRY1</accession>
<evidence type="ECO:0000313" key="1">
    <source>
        <dbReference type="EMBL" id="OWZ07557.1"/>
    </source>
</evidence>
<dbReference type="EMBL" id="NBNE01003492">
    <property type="protein sequence ID" value="OWZ07557.1"/>
    <property type="molecule type" value="Genomic_DNA"/>
</dbReference>
<reference evidence="2" key="1">
    <citation type="submission" date="2017-03" db="EMBL/GenBank/DDBJ databases">
        <title>Phytopthora megakarya and P. palmivora, two closely related causual agents of cacao black pod achieved similar genome size and gene model numbers by different mechanisms.</title>
        <authorList>
            <person name="Ali S."/>
            <person name="Shao J."/>
            <person name="Larry D.J."/>
            <person name="Kronmiller B."/>
            <person name="Shen D."/>
            <person name="Strem M.D."/>
            <person name="Melnick R.L."/>
            <person name="Guiltinan M.J."/>
            <person name="Tyler B.M."/>
            <person name="Meinhardt L.W."/>
            <person name="Bailey B.A."/>
        </authorList>
    </citation>
    <scope>NUCLEOTIDE SEQUENCE [LARGE SCALE GENOMIC DNA]</scope>
    <source>
        <strain evidence="2">zdho120</strain>
    </source>
</reference>
<proteinExistence type="predicted"/>
<dbReference type="OrthoDB" id="119838at2759"/>
<keyword evidence="2" id="KW-1185">Reference proteome</keyword>
<gene>
    <name evidence="1" type="ORF">PHMEG_00020040</name>
</gene>
<dbReference type="Proteomes" id="UP000198211">
    <property type="component" value="Unassembled WGS sequence"/>
</dbReference>
<organism evidence="1 2">
    <name type="scientific">Phytophthora megakarya</name>
    <dbReference type="NCBI Taxonomy" id="4795"/>
    <lineage>
        <taxon>Eukaryota</taxon>
        <taxon>Sar</taxon>
        <taxon>Stramenopiles</taxon>
        <taxon>Oomycota</taxon>
        <taxon>Peronosporomycetes</taxon>
        <taxon>Peronosporales</taxon>
        <taxon>Peronosporaceae</taxon>
        <taxon>Phytophthora</taxon>
    </lineage>
</organism>
<protein>
    <submittedName>
        <fullName evidence="1">Uncharacterized protein</fullName>
    </submittedName>
</protein>